<evidence type="ECO:0000313" key="10">
    <source>
        <dbReference type="EMBL" id="OGM19673.1"/>
    </source>
</evidence>
<evidence type="ECO:0000256" key="8">
    <source>
        <dbReference type="SAM" id="Phobius"/>
    </source>
</evidence>
<feature type="transmembrane region" description="Helical" evidence="8">
    <location>
        <begin position="84"/>
        <end position="104"/>
    </location>
</feature>
<comment type="caution">
    <text evidence="10">The sequence shown here is derived from an EMBL/GenBank/DDBJ whole genome shotgun (WGS) entry which is preliminary data.</text>
</comment>
<name>A0A1F7XXC3_9BACT</name>
<organism evidence="10 11">
    <name type="scientific">Candidatus Woesebacteria bacterium RIFCSPHIGHO2_01_FULL_38_26b</name>
    <dbReference type="NCBI Taxonomy" id="1802491"/>
    <lineage>
        <taxon>Bacteria</taxon>
        <taxon>Candidatus Woeseibacteriota</taxon>
    </lineage>
</organism>
<evidence type="ECO:0000256" key="7">
    <source>
        <dbReference type="ARBA" id="ARBA00023136"/>
    </source>
</evidence>
<keyword evidence="2" id="KW-1003">Cell membrane</keyword>
<dbReference type="GO" id="GO:0009103">
    <property type="term" value="P:lipopolysaccharide biosynthetic process"/>
    <property type="evidence" value="ECO:0007669"/>
    <property type="project" value="UniProtKB-ARBA"/>
</dbReference>
<evidence type="ECO:0000256" key="3">
    <source>
        <dbReference type="ARBA" id="ARBA00022676"/>
    </source>
</evidence>
<evidence type="ECO:0000256" key="1">
    <source>
        <dbReference type="ARBA" id="ARBA00004651"/>
    </source>
</evidence>
<keyword evidence="5 8" id="KW-0812">Transmembrane</keyword>
<feature type="transmembrane region" description="Helical" evidence="8">
    <location>
        <begin position="364"/>
        <end position="384"/>
    </location>
</feature>
<accession>A0A1F7XXC3</accession>
<feature type="transmembrane region" description="Helical" evidence="8">
    <location>
        <begin position="270"/>
        <end position="291"/>
    </location>
</feature>
<dbReference type="PANTHER" id="PTHR33908">
    <property type="entry name" value="MANNOSYLTRANSFERASE YKCB-RELATED"/>
    <property type="match status" value="1"/>
</dbReference>
<feature type="transmembrane region" description="Helical" evidence="8">
    <location>
        <begin position="208"/>
        <end position="233"/>
    </location>
</feature>
<dbReference type="InterPro" id="IPR038731">
    <property type="entry name" value="RgtA/B/C-like"/>
</dbReference>
<feature type="transmembrane region" description="Helical" evidence="8">
    <location>
        <begin position="163"/>
        <end position="188"/>
    </location>
</feature>
<evidence type="ECO:0000313" key="11">
    <source>
        <dbReference type="Proteomes" id="UP000176741"/>
    </source>
</evidence>
<dbReference type="GO" id="GO:0005886">
    <property type="term" value="C:plasma membrane"/>
    <property type="evidence" value="ECO:0007669"/>
    <property type="project" value="UniProtKB-SubCell"/>
</dbReference>
<evidence type="ECO:0000256" key="6">
    <source>
        <dbReference type="ARBA" id="ARBA00022989"/>
    </source>
</evidence>
<feature type="transmembrane region" description="Helical" evidence="8">
    <location>
        <begin position="111"/>
        <end position="130"/>
    </location>
</feature>
<keyword evidence="6 8" id="KW-1133">Transmembrane helix</keyword>
<dbReference type="Pfam" id="PF13231">
    <property type="entry name" value="PMT_2"/>
    <property type="match status" value="1"/>
</dbReference>
<dbReference type="EMBL" id="MGGD01000060">
    <property type="protein sequence ID" value="OGM19673.1"/>
    <property type="molecule type" value="Genomic_DNA"/>
</dbReference>
<dbReference type="InterPro" id="IPR050297">
    <property type="entry name" value="LipidA_mod_glycosyltrf_83"/>
</dbReference>
<evidence type="ECO:0000256" key="4">
    <source>
        <dbReference type="ARBA" id="ARBA00022679"/>
    </source>
</evidence>
<evidence type="ECO:0000259" key="9">
    <source>
        <dbReference type="Pfam" id="PF13231"/>
    </source>
</evidence>
<evidence type="ECO:0000256" key="5">
    <source>
        <dbReference type="ARBA" id="ARBA00022692"/>
    </source>
</evidence>
<keyword evidence="3" id="KW-0328">Glycosyltransferase</keyword>
<proteinExistence type="predicted"/>
<sequence>MNELLRKWQKEILYGLGILILATFLRLYNLTTLPVFGDEAIYIRWAQVMRAEPSLRFLPLSDGKQPLFMWVVIPFFKIFSDPLFASRFVSALVGIGTLIGIFILSYNLFKNIKLSLFASLICAISPYSIFFDRLALADSMLSMFGIWSFIFALIAAKKLRADYAMLSGFSLGGALLTKSPGIFFVGLIPLSWLLNKWSTKFKEKVNTFSVLVLLFSLTYSIAFGLYNILRLGVNFHMISIRNKDYVYPVSHLFTRPLDPLIPFLKQIIEYFWLLGPSFLILLVVIGFYYGLKNKKKETLLLTAWGILPILMVAEFSKTITARYIYFSLPYLFILAGFSIAAAKKNLGVNLIHLKGGLALHLRKLIILLLITFIIHALFVDYQLLTKTEKVDLPRSERSGYLEGWTSGYGIREAADFIREEYKKEPNKKIVVGTEGYFGTLPDGLQIYLNDLSEITVIGVGIDLKEIPVQLVESKDAGNKTFFVINASRLMTDYEKLNLNLIAAYPKAVKPDGSRDVLYLFELD</sequence>
<keyword evidence="7 8" id="KW-0472">Membrane</keyword>
<keyword evidence="4" id="KW-0808">Transferase</keyword>
<feature type="transmembrane region" description="Helical" evidence="8">
    <location>
        <begin position="322"/>
        <end position="343"/>
    </location>
</feature>
<evidence type="ECO:0000256" key="2">
    <source>
        <dbReference type="ARBA" id="ARBA00022475"/>
    </source>
</evidence>
<feature type="transmembrane region" description="Helical" evidence="8">
    <location>
        <begin position="298"/>
        <end position="316"/>
    </location>
</feature>
<comment type="subcellular location">
    <subcellularLocation>
        <location evidence="1">Cell membrane</location>
        <topology evidence="1">Multi-pass membrane protein</topology>
    </subcellularLocation>
</comment>
<feature type="domain" description="Glycosyltransferase RgtA/B/C/D-like" evidence="9">
    <location>
        <begin position="66"/>
        <end position="214"/>
    </location>
</feature>
<dbReference type="GO" id="GO:0016763">
    <property type="term" value="F:pentosyltransferase activity"/>
    <property type="evidence" value="ECO:0007669"/>
    <property type="project" value="TreeGrafter"/>
</dbReference>
<dbReference type="Proteomes" id="UP000176741">
    <property type="component" value="Unassembled WGS sequence"/>
</dbReference>
<feature type="transmembrane region" description="Helical" evidence="8">
    <location>
        <begin position="136"/>
        <end position="156"/>
    </location>
</feature>
<protein>
    <recommendedName>
        <fullName evidence="9">Glycosyltransferase RgtA/B/C/D-like domain-containing protein</fullName>
    </recommendedName>
</protein>
<dbReference type="AlphaFoldDB" id="A0A1F7XXC3"/>
<feature type="transmembrane region" description="Helical" evidence="8">
    <location>
        <begin position="12"/>
        <end position="28"/>
    </location>
</feature>
<gene>
    <name evidence="10" type="ORF">A2771_02295</name>
</gene>
<dbReference type="PANTHER" id="PTHR33908:SF11">
    <property type="entry name" value="MEMBRANE PROTEIN"/>
    <property type="match status" value="1"/>
</dbReference>
<reference evidence="10 11" key="1">
    <citation type="journal article" date="2016" name="Nat. Commun.">
        <title>Thousands of microbial genomes shed light on interconnected biogeochemical processes in an aquifer system.</title>
        <authorList>
            <person name="Anantharaman K."/>
            <person name="Brown C.T."/>
            <person name="Hug L.A."/>
            <person name="Sharon I."/>
            <person name="Castelle C.J."/>
            <person name="Probst A.J."/>
            <person name="Thomas B.C."/>
            <person name="Singh A."/>
            <person name="Wilkins M.J."/>
            <person name="Karaoz U."/>
            <person name="Brodie E.L."/>
            <person name="Williams K.H."/>
            <person name="Hubbard S.S."/>
            <person name="Banfield J.F."/>
        </authorList>
    </citation>
    <scope>NUCLEOTIDE SEQUENCE [LARGE SCALE GENOMIC DNA]</scope>
</reference>